<evidence type="ECO:0000256" key="1">
    <source>
        <dbReference type="ARBA" id="ARBA00007804"/>
    </source>
</evidence>
<dbReference type="STRING" id="329046.A0A1Y2C4P0"/>
<evidence type="ECO:0000256" key="7">
    <source>
        <dbReference type="ARBA" id="ARBA00023242"/>
    </source>
</evidence>
<keyword evidence="2 10" id="KW-0158">Chromosome</keyword>
<evidence type="ECO:0000256" key="6">
    <source>
        <dbReference type="ARBA" id="ARBA00023054"/>
    </source>
</evidence>
<dbReference type="GO" id="GO:0008017">
    <property type="term" value="F:microtubule binding"/>
    <property type="evidence" value="ECO:0007669"/>
    <property type="project" value="TreeGrafter"/>
</dbReference>
<evidence type="ECO:0000313" key="11">
    <source>
        <dbReference type="EMBL" id="ORY42002.1"/>
    </source>
</evidence>
<organism evidence="11 12">
    <name type="scientific">Rhizoclosmatium globosum</name>
    <dbReference type="NCBI Taxonomy" id="329046"/>
    <lineage>
        <taxon>Eukaryota</taxon>
        <taxon>Fungi</taxon>
        <taxon>Fungi incertae sedis</taxon>
        <taxon>Chytridiomycota</taxon>
        <taxon>Chytridiomycota incertae sedis</taxon>
        <taxon>Chytridiomycetes</taxon>
        <taxon>Chytridiales</taxon>
        <taxon>Chytriomycetaceae</taxon>
        <taxon>Rhizoclosmatium</taxon>
    </lineage>
</organism>
<keyword evidence="5 10" id="KW-0995">Kinetochore</keyword>
<evidence type="ECO:0000256" key="9">
    <source>
        <dbReference type="ARBA" id="ARBA00023328"/>
    </source>
</evidence>
<evidence type="ECO:0000256" key="4">
    <source>
        <dbReference type="ARBA" id="ARBA00022776"/>
    </source>
</evidence>
<dbReference type="GO" id="GO:0007059">
    <property type="term" value="P:chromosome segregation"/>
    <property type="evidence" value="ECO:0007669"/>
    <property type="project" value="TreeGrafter"/>
</dbReference>
<dbReference type="AlphaFoldDB" id="A0A1Y2C4P0"/>
<accession>A0A1Y2C4P0</accession>
<evidence type="ECO:0000256" key="3">
    <source>
        <dbReference type="ARBA" id="ARBA00022618"/>
    </source>
</evidence>
<evidence type="ECO:0000256" key="8">
    <source>
        <dbReference type="ARBA" id="ARBA00023306"/>
    </source>
</evidence>
<dbReference type="InterPro" id="IPR013252">
    <property type="entry name" value="Ndc80_Spc24"/>
</dbReference>
<sequence>MQKPRRTRPQLKNVGKQANAAKVAVLEDQQYIIGKKIHEHEKSVTSLEATKRHLLIDLEQLKAKEAAEAALPPDESLLKLNIYKSLGIDLVYNENQEVIRCLVRSVEKNGITPVEMEGAKFSDFFYSNVLWEMMSC</sequence>
<keyword evidence="7 10" id="KW-0539">Nucleus</keyword>
<dbReference type="GO" id="GO:0051301">
    <property type="term" value="P:cell division"/>
    <property type="evidence" value="ECO:0007669"/>
    <property type="project" value="UniProtKB-UniRule"/>
</dbReference>
<reference evidence="11 12" key="1">
    <citation type="submission" date="2016-07" db="EMBL/GenBank/DDBJ databases">
        <title>Pervasive Adenine N6-methylation of Active Genes in Fungi.</title>
        <authorList>
            <consortium name="DOE Joint Genome Institute"/>
            <person name="Mondo S.J."/>
            <person name="Dannebaum R.O."/>
            <person name="Kuo R.C."/>
            <person name="Labutti K."/>
            <person name="Haridas S."/>
            <person name="Kuo A."/>
            <person name="Salamov A."/>
            <person name="Ahrendt S.R."/>
            <person name="Lipzen A."/>
            <person name="Sullivan W."/>
            <person name="Andreopoulos W.B."/>
            <person name="Clum A."/>
            <person name="Lindquist E."/>
            <person name="Daum C."/>
            <person name="Ramamoorthy G.K."/>
            <person name="Gryganskyi A."/>
            <person name="Culley D."/>
            <person name="Magnuson J.K."/>
            <person name="James T.Y."/>
            <person name="O'Malley M.A."/>
            <person name="Stajich J.E."/>
            <person name="Spatafora J.W."/>
            <person name="Visel A."/>
            <person name="Grigoriev I.V."/>
        </authorList>
    </citation>
    <scope>NUCLEOTIDE SEQUENCE [LARGE SCALE GENOMIC DNA]</scope>
    <source>
        <strain evidence="11 12">JEL800</strain>
    </source>
</reference>
<keyword evidence="12" id="KW-1185">Reference proteome</keyword>
<evidence type="ECO:0000256" key="10">
    <source>
        <dbReference type="RuleBase" id="RU368011"/>
    </source>
</evidence>
<gene>
    <name evidence="11" type="ORF">BCR33DRAFT_739503</name>
</gene>
<proteinExistence type="inferred from homology"/>
<dbReference type="CDD" id="cd11565">
    <property type="entry name" value="RWD_Spc24"/>
    <property type="match status" value="1"/>
</dbReference>
<comment type="subcellular location">
    <subcellularLocation>
        <location evidence="10">Nucleus</location>
    </subcellularLocation>
    <subcellularLocation>
        <location evidence="10">Chromosome</location>
        <location evidence="10">Centromere</location>
        <location evidence="10">Kinetochore</location>
    </subcellularLocation>
</comment>
<name>A0A1Y2C4P0_9FUNG</name>
<evidence type="ECO:0000256" key="2">
    <source>
        <dbReference type="ARBA" id="ARBA00022454"/>
    </source>
</evidence>
<comment type="similarity">
    <text evidence="1 10">Belongs to the SPC24 family.</text>
</comment>
<protein>
    <recommendedName>
        <fullName evidence="10">Kinetochore protein Spc24</fullName>
    </recommendedName>
</protein>
<dbReference type="Proteomes" id="UP000193642">
    <property type="component" value="Unassembled WGS sequence"/>
</dbReference>
<dbReference type="InterPro" id="IPR038066">
    <property type="entry name" value="Spc24_Fungi_globular_sf"/>
</dbReference>
<dbReference type="SUPFAM" id="SSF143026">
    <property type="entry name" value="Kinetochore globular domain"/>
    <property type="match status" value="1"/>
</dbReference>
<evidence type="ECO:0000313" key="12">
    <source>
        <dbReference type="Proteomes" id="UP000193642"/>
    </source>
</evidence>
<dbReference type="Gene3D" id="3.30.160.430">
    <property type="match status" value="1"/>
</dbReference>
<dbReference type="OrthoDB" id="3344830at2759"/>
<keyword evidence="3 10" id="KW-0132">Cell division</keyword>
<evidence type="ECO:0000256" key="5">
    <source>
        <dbReference type="ARBA" id="ARBA00022838"/>
    </source>
</evidence>
<dbReference type="PANTHER" id="PTHR22142">
    <property type="match status" value="1"/>
</dbReference>
<dbReference type="PANTHER" id="PTHR22142:SF2">
    <property type="entry name" value="KINETOCHORE PROTEIN SPC24"/>
    <property type="match status" value="1"/>
</dbReference>
<dbReference type="EMBL" id="MCGO01000030">
    <property type="protein sequence ID" value="ORY42002.1"/>
    <property type="molecule type" value="Genomic_DNA"/>
</dbReference>
<keyword evidence="9 10" id="KW-0137">Centromere</keyword>
<dbReference type="Pfam" id="PF08286">
    <property type="entry name" value="Spc24"/>
    <property type="match status" value="1"/>
</dbReference>
<comment type="function">
    <text evidence="10">Acts as a component of the essential kinetochore-associated NDC80 complex, which is required for chromosome segregation and spindle checkpoint activity.</text>
</comment>
<keyword evidence="8 10" id="KW-0131">Cell cycle</keyword>
<dbReference type="GO" id="GO:0005634">
    <property type="term" value="C:nucleus"/>
    <property type="evidence" value="ECO:0007669"/>
    <property type="project" value="UniProtKB-SubCell"/>
</dbReference>
<keyword evidence="4 10" id="KW-0498">Mitosis</keyword>
<keyword evidence="6" id="KW-0175">Coiled coil</keyword>
<comment type="caution">
    <text evidence="11">The sequence shown here is derived from an EMBL/GenBank/DDBJ whole genome shotgun (WGS) entry which is preliminary data.</text>
</comment>
<dbReference type="GO" id="GO:0031262">
    <property type="term" value="C:Ndc80 complex"/>
    <property type="evidence" value="ECO:0007669"/>
    <property type="project" value="TreeGrafter"/>
</dbReference>
<comment type="subunit">
    <text evidence="10">Component of the NDC80 complex.</text>
</comment>